<dbReference type="RefSeq" id="WP_386803727.1">
    <property type="nucleotide sequence ID" value="NZ_JBHTMU010000018.1"/>
</dbReference>
<accession>A0ABW3ZJ53</accession>
<dbReference type="PANTHER" id="PTHR40940">
    <property type="entry name" value="PROTEIN BATD-RELATED"/>
    <property type="match status" value="1"/>
</dbReference>
<organism evidence="3 4">
    <name type="scientific">Litorisediminicola beolgyonensis</name>
    <dbReference type="NCBI Taxonomy" id="1173614"/>
    <lineage>
        <taxon>Bacteria</taxon>
        <taxon>Pseudomonadati</taxon>
        <taxon>Pseudomonadota</taxon>
        <taxon>Alphaproteobacteria</taxon>
        <taxon>Rhodobacterales</taxon>
        <taxon>Paracoccaceae</taxon>
        <taxon>Litorisediminicola</taxon>
    </lineage>
</organism>
<keyword evidence="1" id="KW-0812">Transmembrane</keyword>
<feature type="signal peptide" evidence="2">
    <location>
        <begin position="1"/>
        <end position="16"/>
    </location>
</feature>
<comment type="caution">
    <text evidence="3">The sequence shown here is derived from an EMBL/GenBank/DDBJ whole genome shotgun (WGS) entry which is preliminary data.</text>
</comment>
<evidence type="ECO:0000256" key="1">
    <source>
        <dbReference type="SAM" id="Phobius"/>
    </source>
</evidence>
<feature type="non-terminal residue" evidence="3">
    <location>
        <position position="318"/>
    </location>
</feature>
<name>A0ABW3ZJ53_9RHOB</name>
<gene>
    <name evidence="3" type="ORF">ACFQ4E_11750</name>
</gene>
<feature type="transmembrane region" description="Helical" evidence="1">
    <location>
        <begin position="288"/>
        <end position="308"/>
    </location>
</feature>
<feature type="chain" id="PRO_5046872983" evidence="2">
    <location>
        <begin position="17"/>
        <end position="318"/>
    </location>
</feature>
<dbReference type="PANTHER" id="PTHR40940:SF1">
    <property type="entry name" value="PROTEIN BATD"/>
    <property type="match status" value="1"/>
</dbReference>
<dbReference type="InterPro" id="IPR025738">
    <property type="entry name" value="BatD"/>
</dbReference>
<keyword evidence="1" id="KW-1133">Transmembrane helix</keyword>
<proteinExistence type="predicted"/>
<dbReference type="Proteomes" id="UP001597135">
    <property type="component" value="Unassembled WGS sequence"/>
</dbReference>
<sequence length="318" mass="35584">MRWIALFLFWSGAAFAQSSTVGPRDVEITVTVAEADEIPFTQEMVLITIEGVYRRHVTREKLEQPDLDGFNWVQLGNDYWFESTENGQKVKNFRRRMALYPERAGTLEIGPFIHHLTLTDEGDDWFNHDFYSEPVTIEVAPAPPVPEGEWWFPVRQLRVADDWSNAPDLLKPGEGVLRVVRVEAVGVPPDMIPPMPELRSPSAMIFAHPEKRLVELSPEGPVSVAFWRWTIRPSGDVSAILEPIQFDYYDTRDRTPRRVVISAQRVAYDESTLGSAPPPPEPVALHPLAAALALGLGLLGGLTALLAGRRWGGRAALS</sequence>
<reference evidence="4" key="1">
    <citation type="journal article" date="2019" name="Int. J. Syst. Evol. Microbiol.">
        <title>The Global Catalogue of Microorganisms (GCM) 10K type strain sequencing project: providing services to taxonomists for standard genome sequencing and annotation.</title>
        <authorList>
            <consortium name="The Broad Institute Genomics Platform"/>
            <consortium name="The Broad Institute Genome Sequencing Center for Infectious Disease"/>
            <person name="Wu L."/>
            <person name="Ma J."/>
        </authorList>
    </citation>
    <scope>NUCLEOTIDE SEQUENCE [LARGE SCALE GENOMIC DNA]</scope>
    <source>
        <strain evidence="4">CCUG 62953</strain>
    </source>
</reference>
<dbReference type="EMBL" id="JBHTMU010000018">
    <property type="protein sequence ID" value="MFD1343095.1"/>
    <property type="molecule type" value="Genomic_DNA"/>
</dbReference>
<keyword evidence="1" id="KW-0472">Membrane</keyword>
<keyword evidence="2" id="KW-0732">Signal</keyword>
<evidence type="ECO:0000313" key="3">
    <source>
        <dbReference type="EMBL" id="MFD1343095.1"/>
    </source>
</evidence>
<keyword evidence="4" id="KW-1185">Reference proteome</keyword>
<evidence type="ECO:0000256" key="2">
    <source>
        <dbReference type="SAM" id="SignalP"/>
    </source>
</evidence>
<evidence type="ECO:0000313" key="4">
    <source>
        <dbReference type="Proteomes" id="UP001597135"/>
    </source>
</evidence>
<protein>
    <submittedName>
        <fullName evidence="3">Uncharacterized protein</fullName>
    </submittedName>
</protein>